<evidence type="ECO:0000313" key="1">
    <source>
        <dbReference type="EMBL" id="REE77725.1"/>
    </source>
</evidence>
<dbReference type="Proteomes" id="UP000256304">
    <property type="component" value="Unassembled WGS sequence"/>
</dbReference>
<sequence length="81" mass="9495">MVAGMRHLNVALGNRSAGYGPFEAGENLRLTKGDHLVFDRERFPLQQVVYFDNQDFRMVFAIPRGIKRFVFLFLCIYVFMF</sequence>
<name>A0A3D9RHP7_9BACL</name>
<organism evidence="1 2">
    <name type="scientific">Paenibacillus taihuensis</name>
    <dbReference type="NCBI Taxonomy" id="1156355"/>
    <lineage>
        <taxon>Bacteria</taxon>
        <taxon>Bacillati</taxon>
        <taxon>Bacillota</taxon>
        <taxon>Bacilli</taxon>
        <taxon>Bacillales</taxon>
        <taxon>Paenibacillaceae</taxon>
        <taxon>Paenibacillus</taxon>
    </lineage>
</organism>
<proteinExistence type="predicted"/>
<dbReference type="EMBL" id="QTTN01000027">
    <property type="protein sequence ID" value="REE77725.1"/>
    <property type="molecule type" value="Genomic_DNA"/>
</dbReference>
<protein>
    <submittedName>
        <fullName evidence="1">Uncharacterized protein</fullName>
    </submittedName>
</protein>
<keyword evidence="2" id="KW-1185">Reference proteome</keyword>
<comment type="caution">
    <text evidence="1">The sequence shown here is derived from an EMBL/GenBank/DDBJ whole genome shotgun (WGS) entry which is preliminary data.</text>
</comment>
<dbReference type="AlphaFoldDB" id="A0A3D9RHP7"/>
<reference evidence="1 2" key="1">
    <citation type="submission" date="2018-08" db="EMBL/GenBank/DDBJ databases">
        <title>Genomic Encyclopedia of Type Strains, Phase III (KMG-III): the genomes of soil and plant-associated and newly described type strains.</title>
        <authorList>
            <person name="Whitman W."/>
        </authorList>
    </citation>
    <scope>NUCLEOTIDE SEQUENCE [LARGE SCALE GENOMIC DNA]</scope>
    <source>
        <strain evidence="1 2">CGMCC 1.10966</strain>
    </source>
</reference>
<evidence type="ECO:0000313" key="2">
    <source>
        <dbReference type="Proteomes" id="UP000256304"/>
    </source>
</evidence>
<accession>A0A3D9RHP7</accession>
<dbReference type="Gene3D" id="3.30.9.10">
    <property type="entry name" value="D-Amino Acid Oxidase, subunit A, domain 2"/>
    <property type="match status" value="1"/>
</dbReference>
<gene>
    <name evidence="1" type="ORF">A8990_12745</name>
</gene>